<evidence type="ECO:0000313" key="5">
    <source>
        <dbReference type="Proteomes" id="UP000433483"/>
    </source>
</evidence>
<dbReference type="Proteomes" id="UP000488956">
    <property type="component" value="Unassembled WGS sequence"/>
</dbReference>
<proteinExistence type="predicted"/>
<evidence type="ECO:0000313" key="6">
    <source>
        <dbReference type="Proteomes" id="UP000441208"/>
    </source>
</evidence>
<keyword evidence="5" id="KW-1185">Reference proteome</keyword>
<gene>
    <name evidence="4" type="ORF">PF005_g12641</name>
    <name evidence="3" type="ORF">PF007_g24757</name>
    <name evidence="2" type="ORF">PF010_g25951</name>
</gene>
<dbReference type="EMBL" id="QXGB01000675">
    <property type="protein sequence ID" value="KAE9207371.1"/>
    <property type="molecule type" value="Genomic_DNA"/>
</dbReference>
<protein>
    <submittedName>
        <fullName evidence="3">Uncharacterized protein</fullName>
    </submittedName>
</protein>
<evidence type="ECO:0000313" key="7">
    <source>
        <dbReference type="Proteomes" id="UP000488956"/>
    </source>
</evidence>
<dbReference type="Proteomes" id="UP000441208">
    <property type="component" value="Unassembled WGS sequence"/>
</dbReference>
<evidence type="ECO:0000313" key="2">
    <source>
        <dbReference type="EMBL" id="KAE9071236.1"/>
    </source>
</evidence>
<evidence type="ECO:0000256" key="1">
    <source>
        <dbReference type="SAM" id="MobiDB-lite"/>
    </source>
</evidence>
<feature type="region of interest" description="Disordered" evidence="1">
    <location>
        <begin position="68"/>
        <end position="111"/>
    </location>
</feature>
<feature type="region of interest" description="Disordered" evidence="1">
    <location>
        <begin position="20"/>
        <end position="55"/>
    </location>
</feature>
<dbReference type="AlphaFoldDB" id="A0A6A3QHX7"/>
<evidence type="ECO:0000313" key="4">
    <source>
        <dbReference type="EMBL" id="KAE9207371.1"/>
    </source>
</evidence>
<sequence length="111" mass="11746">MNGPRRIYAKPSFQNLLCRANIGPQGDQAQRHSGQGGASSTARSLRQPGPASLGAGWCFPQIKIRVRAAGGGGPLDNRAQRDVVLPLQQGPQGNRAERRSGRGDTSTTTRA</sequence>
<name>A0A6A3QHX7_9STRA</name>
<organism evidence="3 6">
    <name type="scientific">Phytophthora fragariae</name>
    <dbReference type="NCBI Taxonomy" id="53985"/>
    <lineage>
        <taxon>Eukaryota</taxon>
        <taxon>Sar</taxon>
        <taxon>Stramenopiles</taxon>
        <taxon>Oomycota</taxon>
        <taxon>Peronosporomycetes</taxon>
        <taxon>Peronosporales</taxon>
        <taxon>Peronosporaceae</taxon>
        <taxon>Phytophthora</taxon>
    </lineage>
</organism>
<comment type="caution">
    <text evidence="3">The sequence shown here is derived from an EMBL/GenBank/DDBJ whole genome shotgun (WGS) entry which is preliminary data.</text>
</comment>
<feature type="compositionally biased region" description="Polar residues" evidence="1">
    <location>
        <begin position="27"/>
        <end position="44"/>
    </location>
</feature>
<accession>A0A6A3QHX7</accession>
<dbReference type="OrthoDB" id="10426908at2759"/>
<dbReference type="EMBL" id="QXFZ01002541">
    <property type="protein sequence ID" value="KAE9076088.1"/>
    <property type="molecule type" value="Genomic_DNA"/>
</dbReference>
<dbReference type="Proteomes" id="UP000433483">
    <property type="component" value="Unassembled WGS sequence"/>
</dbReference>
<dbReference type="EMBL" id="QXFX01003097">
    <property type="protein sequence ID" value="KAE9071236.1"/>
    <property type="molecule type" value="Genomic_DNA"/>
</dbReference>
<reference evidence="5 6" key="1">
    <citation type="submission" date="2018-08" db="EMBL/GenBank/DDBJ databases">
        <title>Genomic investigation of the strawberry pathogen Phytophthora fragariae indicates pathogenicity is determined by transcriptional variation in three key races.</title>
        <authorList>
            <person name="Adams T.M."/>
            <person name="Armitage A.D."/>
            <person name="Sobczyk M.K."/>
            <person name="Bates H.J."/>
            <person name="Dunwell J.M."/>
            <person name="Nellist C.F."/>
            <person name="Harrison R.J."/>
        </authorList>
    </citation>
    <scope>NUCLEOTIDE SEQUENCE [LARGE SCALE GENOMIC DNA]</scope>
    <source>
        <strain evidence="4 5">NOV-27</strain>
        <strain evidence="3 6">NOV-71</strain>
        <strain evidence="2 7">ONT-3</strain>
    </source>
</reference>
<evidence type="ECO:0000313" key="3">
    <source>
        <dbReference type="EMBL" id="KAE9076088.1"/>
    </source>
</evidence>